<dbReference type="RefSeq" id="WP_247812783.1">
    <property type="nucleotide sequence ID" value="NZ_CP095855.1"/>
</dbReference>
<keyword evidence="1" id="KW-0520">NAD</keyword>
<evidence type="ECO:0000313" key="3">
    <source>
        <dbReference type="EMBL" id="UPK70597.1"/>
    </source>
</evidence>
<dbReference type="InterPro" id="IPR006108">
    <property type="entry name" value="3HC_DH_C"/>
</dbReference>
<sequence length="228" mass="25528">MNILVIGEEQHYAAFLQKGGLSGHRVQQVSTAERIGTLEDYGLVIDLDFDEHTDRARIYAKYPQVPVLAAIVRTSLADVMNNYAFEQGFNLVGCNWLPGFVAMPVTEVSVMEEEQKPLLADIMKELGWEYEIVEDRVGLVTPRVVCMIINEAYMAAEEGTASREDINVAMRLGTNYPKGPFEWCGEIGVTRVYKVLDAVYKATGNERYKISALLAQEAGIDMKIVRKN</sequence>
<evidence type="ECO:0000313" key="4">
    <source>
        <dbReference type="Proteomes" id="UP000830198"/>
    </source>
</evidence>
<feature type="domain" description="3-hydroxyacyl-CoA dehydrogenase C-terminal" evidence="2">
    <location>
        <begin position="138"/>
        <end position="215"/>
    </location>
</feature>
<name>A0ABY4I3B5_CHIFI</name>
<dbReference type="Gene3D" id="1.10.1040.10">
    <property type="entry name" value="N-(1-d-carboxylethyl)-l-norvaline Dehydrogenase, domain 2"/>
    <property type="match status" value="1"/>
</dbReference>
<accession>A0ABY4I3B5</accession>
<dbReference type="Pfam" id="PF00725">
    <property type="entry name" value="3HCDH"/>
    <property type="match status" value="1"/>
</dbReference>
<evidence type="ECO:0000259" key="2">
    <source>
        <dbReference type="Pfam" id="PF00725"/>
    </source>
</evidence>
<organism evidence="3 4">
    <name type="scientific">Chitinophaga filiformis</name>
    <name type="common">Myxococcus filiformis</name>
    <name type="synonym">Flexibacter filiformis</name>
    <dbReference type="NCBI Taxonomy" id="104663"/>
    <lineage>
        <taxon>Bacteria</taxon>
        <taxon>Pseudomonadati</taxon>
        <taxon>Bacteroidota</taxon>
        <taxon>Chitinophagia</taxon>
        <taxon>Chitinophagales</taxon>
        <taxon>Chitinophagaceae</taxon>
        <taxon>Chitinophaga</taxon>
    </lineage>
</organism>
<dbReference type="InterPro" id="IPR052242">
    <property type="entry name" value="Mito_3-hydroxyacyl-CoA_DH"/>
</dbReference>
<reference evidence="3 4" key="1">
    <citation type="submission" date="2022-04" db="EMBL/GenBank/DDBJ databases">
        <title>The arsenic-methylating capacity of Chitinophaga filiformis YT5 during chitin decomposition.</title>
        <authorList>
            <person name="Chen G."/>
            <person name="Liang Y."/>
        </authorList>
    </citation>
    <scope>NUCLEOTIDE SEQUENCE [LARGE SCALE GENOMIC DNA]</scope>
    <source>
        <strain evidence="3 4">YT5</strain>
    </source>
</reference>
<dbReference type="PANTHER" id="PTHR43561">
    <property type="match status" value="1"/>
</dbReference>
<dbReference type="PANTHER" id="PTHR43561:SF3">
    <property type="entry name" value="HYDROXYACYL-COENZYME A DEHYDROGENASE, MITOCHONDRIAL"/>
    <property type="match status" value="1"/>
</dbReference>
<keyword evidence="4" id="KW-1185">Reference proteome</keyword>
<evidence type="ECO:0000256" key="1">
    <source>
        <dbReference type="ARBA" id="ARBA00023027"/>
    </source>
</evidence>
<protein>
    <submittedName>
        <fullName evidence="3">3-hydroxyacyl-CoA dehydrogenase family protein</fullName>
    </submittedName>
</protein>
<dbReference type="InterPro" id="IPR013328">
    <property type="entry name" value="6PGD_dom2"/>
</dbReference>
<dbReference type="Proteomes" id="UP000830198">
    <property type="component" value="Chromosome"/>
</dbReference>
<dbReference type="EMBL" id="CP095855">
    <property type="protein sequence ID" value="UPK70597.1"/>
    <property type="molecule type" value="Genomic_DNA"/>
</dbReference>
<proteinExistence type="predicted"/>
<dbReference type="SUPFAM" id="SSF48179">
    <property type="entry name" value="6-phosphogluconate dehydrogenase C-terminal domain-like"/>
    <property type="match status" value="1"/>
</dbReference>
<gene>
    <name evidence="3" type="ORF">MYF79_04710</name>
</gene>
<dbReference type="InterPro" id="IPR008927">
    <property type="entry name" value="6-PGluconate_DH-like_C_sf"/>
</dbReference>